<dbReference type="Proteomes" id="UP000197290">
    <property type="component" value="Unassembled WGS sequence"/>
</dbReference>
<dbReference type="EMBL" id="NBBI01000003">
    <property type="protein sequence ID" value="OWK30420.1"/>
    <property type="molecule type" value="Genomic_DNA"/>
</dbReference>
<dbReference type="CDD" id="cd05269">
    <property type="entry name" value="TMR_SDR_a"/>
    <property type="match status" value="1"/>
</dbReference>
<dbReference type="PANTHER" id="PTHR43162:SF1">
    <property type="entry name" value="PRESTALK A DIFFERENTIATION PROTEIN A"/>
    <property type="match status" value="1"/>
</dbReference>
<comment type="caution">
    <text evidence="2">The sequence shown here is derived from an EMBL/GenBank/DDBJ whole genome shotgun (WGS) entry which is preliminary data.</text>
</comment>
<evidence type="ECO:0000313" key="3">
    <source>
        <dbReference type="Proteomes" id="UP000197290"/>
    </source>
</evidence>
<dbReference type="InterPro" id="IPR008030">
    <property type="entry name" value="NmrA-like"/>
</dbReference>
<dbReference type="GO" id="GO:0016491">
    <property type="term" value="F:oxidoreductase activity"/>
    <property type="evidence" value="ECO:0007669"/>
    <property type="project" value="UniProtKB-KW"/>
</dbReference>
<feature type="domain" description="NmrA-like" evidence="1">
    <location>
        <begin position="7"/>
        <end position="231"/>
    </location>
</feature>
<dbReference type="RefSeq" id="WP_211280046.1">
    <property type="nucleotide sequence ID" value="NZ_NBBI01000003.1"/>
</dbReference>
<dbReference type="SUPFAM" id="SSF51735">
    <property type="entry name" value="NAD(P)-binding Rossmann-fold domains"/>
    <property type="match status" value="1"/>
</dbReference>
<dbReference type="InterPro" id="IPR051604">
    <property type="entry name" value="Ergot_Alk_Oxidoreductase"/>
</dbReference>
<dbReference type="Gene3D" id="3.90.25.10">
    <property type="entry name" value="UDP-galactose 4-epimerase, domain 1"/>
    <property type="match status" value="1"/>
</dbReference>
<organism evidence="2 3">
    <name type="scientific">Sphingomonas dokdonensis</name>
    <dbReference type="NCBI Taxonomy" id="344880"/>
    <lineage>
        <taxon>Bacteria</taxon>
        <taxon>Pseudomonadati</taxon>
        <taxon>Pseudomonadota</taxon>
        <taxon>Alphaproteobacteria</taxon>
        <taxon>Sphingomonadales</taxon>
        <taxon>Sphingomonadaceae</taxon>
        <taxon>Sphingomonas</taxon>
    </lineage>
</organism>
<dbReference type="EC" id="1.7.-.-" evidence="2"/>
<dbReference type="Pfam" id="PF05368">
    <property type="entry name" value="NmrA"/>
    <property type="match status" value="1"/>
</dbReference>
<gene>
    <name evidence="2" type="primary">azoB</name>
    <name evidence="2" type="ORF">SPDO_21060</name>
</gene>
<accession>A0A245ZL08</accession>
<dbReference type="AlphaFoldDB" id="A0A245ZL08"/>
<dbReference type="PANTHER" id="PTHR43162">
    <property type="match status" value="1"/>
</dbReference>
<evidence type="ECO:0000313" key="2">
    <source>
        <dbReference type="EMBL" id="OWK30420.1"/>
    </source>
</evidence>
<sequence length="289" mass="31497">MRRKISDAAGGIGGEVCKTLSAANTPFRAMCRKQEQVDRLQTNGMDAVLGDFDRPETLFAAMTGIATMFLITPSTPDRFAREVAAIDAAKPAGGGRIVKRSASDGNVRSQVLWAQTHALIDQHLRATGIAWTILTPTAFMQNFLWFKDPIARGGLPQVAGKGSVSWVDTRDVARIAATVLTEDGHEGPTCFLTGPETLDMAEATRRLIAVIGHKVRYLNLPTPAFRAILRLTGNSRWIAKGLISQFADVVAGHHDIDPTFEIERLTDKPPHGFVDFVRDHLRQFAKAAA</sequence>
<proteinExistence type="predicted"/>
<reference evidence="2 3" key="1">
    <citation type="submission" date="2017-03" db="EMBL/GenBank/DDBJ databases">
        <title>Genome sequence of Sphingomonas dokdonensis DSM 21029.</title>
        <authorList>
            <person name="Poehlein A."/>
            <person name="Wuebbeler J.H."/>
            <person name="Steinbuechel A."/>
            <person name="Daniel R."/>
        </authorList>
    </citation>
    <scope>NUCLEOTIDE SEQUENCE [LARGE SCALE GENOMIC DNA]</scope>
    <source>
        <strain evidence="2 3">DSM 21029</strain>
    </source>
</reference>
<keyword evidence="2" id="KW-0560">Oxidoreductase</keyword>
<name>A0A245ZL08_9SPHN</name>
<dbReference type="InterPro" id="IPR036291">
    <property type="entry name" value="NAD(P)-bd_dom_sf"/>
</dbReference>
<dbReference type="Gene3D" id="3.40.50.720">
    <property type="entry name" value="NAD(P)-binding Rossmann-like Domain"/>
    <property type="match status" value="1"/>
</dbReference>
<protein>
    <submittedName>
        <fullName evidence="2">NAD(P)H azoreductase</fullName>
        <ecNumber evidence="2">1.7.-.-</ecNumber>
    </submittedName>
</protein>
<keyword evidence="3" id="KW-1185">Reference proteome</keyword>
<evidence type="ECO:0000259" key="1">
    <source>
        <dbReference type="Pfam" id="PF05368"/>
    </source>
</evidence>